<reference evidence="24" key="1">
    <citation type="journal article" date="1999" name="Genomics">
        <title>Cloning and characterization of NEU2, a human gene homologous to rodent soluble sialidases.</title>
        <authorList>
            <person name="Monti E."/>
            <person name="Preti A."/>
            <person name="Rossi E."/>
            <person name="Ballabio A."/>
            <person name="Borsani G."/>
        </authorList>
    </citation>
    <scope>NUCLEOTIDE SEQUENCE</scope>
</reference>
<evidence type="ECO:0000256" key="10">
    <source>
        <dbReference type="ARBA" id="ARBA00022801"/>
    </source>
</evidence>
<dbReference type="InterPro" id="IPR011040">
    <property type="entry name" value="Sialidase"/>
</dbReference>
<feature type="domain" description="Sialidase" evidence="22">
    <location>
        <begin position="58"/>
        <end position="349"/>
    </location>
</feature>
<evidence type="ECO:0000313" key="26">
    <source>
        <dbReference type="RefSeq" id="XP_002734437.1"/>
    </source>
</evidence>
<dbReference type="GO" id="GO:0006689">
    <property type="term" value="P:ganglioside catabolic process"/>
    <property type="evidence" value="ECO:0007669"/>
    <property type="project" value="TreeGrafter"/>
</dbReference>
<dbReference type="GO" id="GO:0005886">
    <property type="term" value="C:plasma membrane"/>
    <property type="evidence" value="ECO:0007669"/>
    <property type="project" value="UniProtKB-SubCell"/>
</dbReference>
<evidence type="ECO:0000256" key="8">
    <source>
        <dbReference type="ARBA" id="ARBA00022729"/>
    </source>
</evidence>
<comment type="subunit">
    <text evidence="17">Interacts with cathepsin A (protective protein), beta-galactosidase and N-acetylgalactosamine-6-sulfate sulfatase in a multienzyme complex.</text>
</comment>
<dbReference type="Gene3D" id="2.120.10.10">
    <property type="match status" value="1"/>
</dbReference>
<organism evidence="24">
    <name type="scientific">Saccoglossus kowalevskii</name>
    <name type="common">Acorn worm</name>
    <dbReference type="NCBI Taxonomy" id="10224"/>
    <lineage>
        <taxon>Eukaryota</taxon>
        <taxon>Metazoa</taxon>
        <taxon>Hemichordata</taxon>
        <taxon>Enteropneusta</taxon>
        <taxon>Harrimaniidae</taxon>
        <taxon>Saccoglossus</taxon>
    </lineage>
</organism>
<dbReference type="Pfam" id="PF13088">
    <property type="entry name" value="BNR_2"/>
    <property type="match status" value="1"/>
</dbReference>
<evidence type="ECO:0000256" key="3">
    <source>
        <dbReference type="ARBA" id="ARBA00004236"/>
    </source>
</evidence>
<dbReference type="GO" id="GO:0031410">
    <property type="term" value="C:cytoplasmic vesicle"/>
    <property type="evidence" value="ECO:0007669"/>
    <property type="project" value="UniProtKB-SubCell"/>
</dbReference>
<keyword evidence="8 21" id="KW-0732">Signal</keyword>
<keyword evidence="14" id="KW-0458">Lysosome</keyword>
<dbReference type="RefSeq" id="XP_002734437.1">
    <property type="nucleotide sequence ID" value="XM_002734391.2"/>
</dbReference>
<dbReference type="GO" id="GO:0009313">
    <property type="term" value="P:oligosaccharide catabolic process"/>
    <property type="evidence" value="ECO:0007669"/>
    <property type="project" value="TreeGrafter"/>
</dbReference>
<reference evidence="24" key="3">
    <citation type="journal article" date="2004" name="Genomics">
        <title>Molecular cloning and characterization of NEU4, the fourth member of the human sialidase gene family.</title>
        <authorList>
            <person name="Monti E."/>
            <person name="Bassi M.T."/>
            <person name="Bresciani R."/>
            <person name="Civini S."/>
            <person name="Croci G.L."/>
            <person name="Papini N."/>
            <person name="Riboni M."/>
            <person name="Zanchetti G."/>
            <person name="Ballabio A."/>
            <person name="Preti A."/>
            <person name="Tettamanti G."/>
            <person name="Venerando B."/>
            <person name="Borsani G."/>
        </authorList>
    </citation>
    <scope>NUCLEOTIDE SEQUENCE</scope>
</reference>
<evidence type="ECO:0000256" key="16">
    <source>
        <dbReference type="ARBA" id="ARBA00037235"/>
    </source>
</evidence>
<keyword evidence="10" id="KW-0378">Hydrolase</keyword>
<evidence type="ECO:0000256" key="15">
    <source>
        <dbReference type="ARBA" id="ARBA00023329"/>
    </source>
</evidence>
<dbReference type="OrthoDB" id="2739686at2759"/>
<evidence type="ECO:0000256" key="17">
    <source>
        <dbReference type="ARBA" id="ARBA00038519"/>
    </source>
</evidence>
<evidence type="ECO:0000256" key="19">
    <source>
        <dbReference type="ARBA" id="ARBA00041332"/>
    </source>
</evidence>
<evidence type="ECO:0000313" key="23">
    <source>
        <dbReference type="EMBL" id="ALR88583.1"/>
    </source>
</evidence>
<name>K0Q5Y7_SACKO</name>
<proteinExistence type="evidence at transcript level"/>
<dbReference type="EMBL" id="KT876085">
    <property type="protein sequence ID" value="ALR88583.1"/>
    <property type="molecule type" value="mRNA"/>
</dbReference>
<evidence type="ECO:0000256" key="13">
    <source>
        <dbReference type="ARBA" id="ARBA00023180"/>
    </source>
</evidence>
<dbReference type="GO" id="GO:0005765">
    <property type="term" value="C:lysosomal membrane"/>
    <property type="evidence" value="ECO:0007669"/>
    <property type="project" value="UniProtKB-SubCell"/>
</dbReference>
<gene>
    <name evidence="26" type="primary">LOC100377420</name>
</gene>
<evidence type="ECO:0000313" key="24">
    <source>
        <dbReference type="EMBL" id="DAA35222.1"/>
    </source>
</evidence>
<evidence type="ECO:0000256" key="11">
    <source>
        <dbReference type="ARBA" id="ARBA00023098"/>
    </source>
</evidence>
<keyword evidence="7" id="KW-0597">Phosphoprotein</keyword>
<evidence type="ECO:0000256" key="20">
    <source>
        <dbReference type="ARBA" id="ARBA00041413"/>
    </source>
</evidence>
<evidence type="ECO:0000256" key="21">
    <source>
        <dbReference type="SAM" id="SignalP"/>
    </source>
</evidence>
<evidence type="ECO:0000256" key="2">
    <source>
        <dbReference type="ARBA" id="ARBA00004227"/>
    </source>
</evidence>
<dbReference type="EMBL" id="BK008535">
    <property type="protein sequence ID" value="DAA35222.1"/>
    <property type="molecule type" value="mRNA"/>
</dbReference>
<evidence type="ECO:0000256" key="9">
    <source>
        <dbReference type="ARBA" id="ARBA00022737"/>
    </source>
</evidence>
<keyword evidence="15" id="KW-0968">Cytoplasmic vesicle</keyword>
<evidence type="ECO:0000256" key="18">
    <source>
        <dbReference type="ARBA" id="ARBA00040509"/>
    </source>
</evidence>
<reference evidence="23" key="7">
    <citation type="journal article" date="2015" name="Nature">
        <title>Hemichordate genomes and deuterostome origins.</title>
        <authorList>
            <person name="Simakov O."/>
            <person name="Kawashima T."/>
            <person name="Marletaz F."/>
            <person name="Jenkins J."/>
            <person name="Koyanagi R."/>
            <person name="Mitros T."/>
            <person name="Hisata K."/>
            <person name="Bredeson J."/>
            <person name="Shoguchi E."/>
            <person name="Gyoja F."/>
            <person name="Yue J.X."/>
            <person name="Chen Y.C."/>
            <person name="Freeman R.M.Jr."/>
            <person name="Sasaki A."/>
            <person name="Hikosaka-Katayama T."/>
            <person name="Sato A."/>
            <person name="Fujie M."/>
            <person name="Baughman K.W."/>
            <person name="Levine J."/>
            <person name="Gonzalez P."/>
            <person name="Cameron C."/>
            <person name="Fritzenwanker J.H."/>
            <person name="Pani A.M."/>
            <person name="Goto H."/>
            <person name="Kanda M."/>
            <person name="Arakaki N."/>
            <person name="Yamasaki S."/>
            <person name="Qu J."/>
            <person name="Cree A."/>
            <person name="Ding Y."/>
            <person name="Dinh H.H."/>
            <person name="Dugan S."/>
            <person name="Holder M."/>
            <person name="Jhangiani S.N."/>
            <person name="Kovar C.L."/>
            <person name="Lee S.L."/>
            <person name="Lewis L.R."/>
            <person name="Morton D."/>
            <person name="Nazareth L.V."/>
            <person name="Okwuonu G."/>
            <person name="Santibanez J."/>
            <person name="Chen R."/>
            <person name="Richards S."/>
            <person name="Muzny D.M."/>
            <person name="Gillis A."/>
            <person name="Peshkin L."/>
            <person name="Wu M."/>
            <person name="Humphreys T."/>
            <person name="Su Y.H."/>
            <person name="Putnam N.H."/>
            <person name="Schmutz J."/>
            <person name="Fujiyama A."/>
            <person name="Yu J.K."/>
            <person name="Tagawa K."/>
            <person name="Worley K.C."/>
            <person name="Gibbs R.A."/>
            <person name="Kirschner M.W."/>
            <person name="Lowe C.J."/>
            <person name="Satoh N."/>
            <person name="Rokhsar D.S."/>
            <person name="Gerhart J."/>
        </authorList>
    </citation>
    <scope>NUCLEOTIDE SEQUENCE</scope>
</reference>
<evidence type="ECO:0000259" key="22">
    <source>
        <dbReference type="Pfam" id="PF13088"/>
    </source>
</evidence>
<keyword evidence="11" id="KW-0443">Lipid metabolism</keyword>
<dbReference type="KEGG" id="sko:100377420"/>
<reference evidence="24" key="5">
    <citation type="journal article" date="2011" name="BMC Biochem.">
        <title>Gallus gallus NEU3 sialidase as model to study protein evolution mechanism based on rapid evolving loops.</title>
        <authorList>
            <person name="Giacopuzzi E."/>
            <person name="Barlati S."/>
            <person name="Preti A."/>
            <person name="Venerando B."/>
            <person name="Monti E."/>
            <person name="Borsani G."/>
            <person name="Bresciani R."/>
        </authorList>
    </citation>
    <scope>NUCLEOTIDE SEQUENCE</scope>
</reference>
<dbReference type="InterPro" id="IPR026856">
    <property type="entry name" value="Sialidase_fam"/>
</dbReference>
<dbReference type="GeneID" id="100377420"/>
<comment type="similarity">
    <text evidence="5">Belongs to the glycosyl hydrolase 33 family.</text>
</comment>
<feature type="chain" id="PRO_5007677284" description="Sialidase-1" evidence="21">
    <location>
        <begin position="24"/>
        <end position="374"/>
    </location>
</feature>
<protein>
    <recommendedName>
        <fullName evidence="18">Sialidase-1</fullName>
    </recommendedName>
    <alternativeName>
        <fullName evidence="20">Lysosomal sialidase</fullName>
    </alternativeName>
    <alternativeName>
        <fullName evidence="19">N-acetyl-alpha-neuraminidase 1</fullName>
    </alternativeName>
</protein>
<evidence type="ECO:0000256" key="1">
    <source>
        <dbReference type="ARBA" id="ARBA00004207"/>
    </source>
</evidence>
<dbReference type="RefSeq" id="NP_001277015.1">
    <property type="nucleotide sequence ID" value="NM_001290086.1"/>
</dbReference>
<evidence type="ECO:0000313" key="25">
    <source>
        <dbReference type="Proteomes" id="UP000694865"/>
    </source>
</evidence>
<dbReference type="InterPro" id="IPR036278">
    <property type="entry name" value="Sialidase_sf"/>
</dbReference>
<dbReference type="PANTHER" id="PTHR10628:SF25">
    <property type="entry name" value="SIALIDASE-1"/>
    <property type="match status" value="1"/>
</dbReference>
<feature type="signal peptide" evidence="21">
    <location>
        <begin position="1"/>
        <end position="23"/>
    </location>
</feature>
<evidence type="ECO:0000256" key="14">
    <source>
        <dbReference type="ARBA" id="ARBA00023228"/>
    </source>
</evidence>
<sequence>MSVHVVSSSSVFFWLCLIFVAYASLSPLIVDDQVLWTSGDEGDISFYRTPMLINTPNGDLLAFAGARKYSEGDTAQKIATMRRSRDKGASWDPTVFVIQDLGPETDYFNFGTITVDDAVNSLVFLYCHCPHNVCKDSLPTVFMMRSYDWGYTWSKPVNLSISNPIFYNFAYCPGPGYGIQKKIGPYKGRLISCGHTIKTFKAMHCIISDDHGDTWKLAGTVPTIPYGYGLKTGDFQMDETTIIELPDGSLMLNSRNEHHYHCRCRIIATSEDGADTFPFQNIRLDETLVDPACDGSLISHNNVLFFSNPANPSARVNMTLRWSLDFGKSWDGALVINAGSSEYSCLSSIDDNHVGLLYEKGGYKEMSFAKIRIN</sequence>
<comment type="function">
    <text evidence="16">Catalyzes the removal of sialic acid (N-acetylneuraminic acid) moieties from glycoproteins and glycolipids. To be active, it is strictly dependent on its presence in the multienzyme complex. Appears to have a preference for alpha 2-3 and alpha 2-6 sialyl linkage.</text>
</comment>
<dbReference type="GO" id="GO:0043202">
    <property type="term" value="C:lysosomal lumen"/>
    <property type="evidence" value="ECO:0007669"/>
    <property type="project" value="UniProtKB-SubCell"/>
</dbReference>
<dbReference type="GO" id="GO:0004308">
    <property type="term" value="F:exo-alpha-sialidase activity"/>
    <property type="evidence" value="ECO:0007669"/>
    <property type="project" value="InterPro"/>
</dbReference>
<reference evidence="24" key="6">
    <citation type="journal article" date="2012" name="PLoS ONE">
        <title>New insights on the sialidase protein family revealed by a phylogenetic analysis in metazoa.</title>
        <authorList>
            <person name="Giacopuzzi E."/>
            <person name="Bresciani R."/>
            <person name="Schauer R."/>
            <person name="Monti E."/>
            <person name="Borsani G."/>
        </authorList>
    </citation>
    <scope>NUCLEOTIDE SEQUENCE</scope>
</reference>
<dbReference type="PANTHER" id="PTHR10628">
    <property type="entry name" value="SIALIDASE"/>
    <property type="match status" value="1"/>
</dbReference>
<dbReference type="SUPFAM" id="SSF50939">
    <property type="entry name" value="Sialidases"/>
    <property type="match status" value="1"/>
</dbReference>
<dbReference type="Proteomes" id="UP000694865">
    <property type="component" value="Unplaced"/>
</dbReference>
<evidence type="ECO:0000256" key="5">
    <source>
        <dbReference type="ARBA" id="ARBA00009348"/>
    </source>
</evidence>
<dbReference type="AlphaFoldDB" id="K0Q5Y7"/>
<comment type="subcellular location">
    <subcellularLocation>
        <location evidence="3">Cell membrane</location>
    </subcellularLocation>
    <subcellularLocation>
        <location evidence="4">Cytoplasmic vesicle</location>
    </subcellularLocation>
    <subcellularLocation>
        <location evidence="2">Lysosome lumen</location>
    </subcellularLocation>
    <subcellularLocation>
        <location evidence="1">Lysosome membrane</location>
        <topology evidence="1">Peripheral membrane protein</topology>
        <orientation evidence="1">Lumenal side</orientation>
    </subcellularLocation>
</comment>
<reference evidence="24" key="2">
    <citation type="journal article" date="2000" name="Biochem. J.">
        <title>Identification and expression of NEU3, a novel human sialidase associated to the plasma membrane.</title>
        <authorList>
            <person name="Monti E."/>
            <person name="Bassi M.T."/>
            <person name="Papini N."/>
            <person name="Riboni M."/>
            <person name="Manzoni M."/>
            <person name="Venerando B."/>
            <person name="Croci G."/>
            <person name="Preti A."/>
            <person name="Ballabio A."/>
            <person name="Tettamanti G."/>
            <person name="Borsani G."/>
        </authorList>
    </citation>
    <scope>NUCLEOTIDE SEQUENCE</scope>
</reference>
<evidence type="ECO:0000256" key="7">
    <source>
        <dbReference type="ARBA" id="ARBA00022553"/>
    </source>
</evidence>
<keyword evidence="13" id="KW-0325">Glycoprotein</keyword>
<keyword evidence="12" id="KW-0472">Membrane</keyword>
<evidence type="ECO:0000256" key="12">
    <source>
        <dbReference type="ARBA" id="ARBA00023136"/>
    </source>
</evidence>
<keyword evidence="9" id="KW-0677">Repeat</keyword>
<keyword evidence="25" id="KW-1185">Reference proteome</keyword>
<evidence type="ECO:0000256" key="4">
    <source>
        <dbReference type="ARBA" id="ARBA00004541"/>
    </source>
</evidence>
<keyword evidence="6" id="KW-1003">Cell membrane</keyword>
<accession>K0Q5Y7</accession>
<evidence type="ECO:0000256" key="6">
    <source>
        <dbReference type="ARBA" id="ARBA00022475"/>
    </source>
</evidence>
<dbReference type="CDD" id="cd15482">
    <property type="entry name" value="Sialidase_non-viral"/>
    <property type="match status" value="1"/>
</dbReference>
<reference evidence="24" key="4">
    <citation type="journal article" date="2007" name="Biochem. J.">
        <title>Molecular cloning and biochemical characterization of sialidases from zebrafish (Danio rerio).</title>
        <authorList>
            <person name="Manzoni M."/>
            <person name="Colombi P."/>
            <person name="Papini N."/>
            <person name="Rubaga L."/>
            <person name="Tiso N."/>
            <person name="Preti A."/>
            <person name="Venerando B."/>
            <person name="Tettamanti G."/>
            <person name="Bresciani R."/>
            <person name="Argenton F."/>
            <person name="Borsani G."/>
            <person name="Monti E."/>
        </authorList>
    </citation>
    <scope>NUCLEOTIDE SEQUENCE</scope>
</reference>
<reference evidence="26" key="8">
    <citation type="submission" date="2025-05" db="UniProtKB">
        <authorList>
            <consortium name="RefSeq"/>
        </authorList>
    </citation>
    <scope>IDENTIFICATION</scope>
    <source>
        <tissue evidence="26">Testes</tissue>
    </source>
</reference>